<reference evidence="2" key="1">
    <citation type="submission" date="2018-05" db="EMBL/GenBank/DDBJ databases">
        <authorList>
            <person name="Lanie J.A."/>
            <person name="Ng W.-L."/>
            <person name="Kazmierczak K.M."/>
            <person name="Andrzejewski T.M."/>
            <person name="Davidsen T.M."/>
            <person name="Wayne K.J."/>
            <person name="Tettelin H."/>
            <person name="Glass J.I."/>
            <person name="Rusch D."/>
            <person name="Podicherti R."/>
            <person name="Tsui H.-C.T."/>
            <person name="Winkler M.E."/>
        </authorList>
    </citation>
    <scope>NUCLEOTIDE SEQUENCE</scope>
</reference>
<evidence type="ECO:0000313" key="2">
    <source>
        <dbReference type="EMBL" id="SVC65057.1"/>
    </source>
</evidence>
<protein>
    <submittedName>
        <fullName evidence="2">Uncharacterized protein</fullName>
    </submittedName>
</protein>
<dbReference type="EMBL" id="UINC01103003">
    <property type="protein sequence ID" value="SVC65057.1"/>
    <property type="molecule type" value="Genomic_DNA"/>
</dbReference>
<gene>
    <name evidence="2" type="ORF">METZ01_LOCUS317911</name>
</gene>
<evidence type="ECO:0000256" key="1">
    <source>
        <dbReference type="SAM" id="MobiDB-lite"/>
    </source>
</evidence>
<organism evidence="2">
    <name type="scientific">marine metagenome</name>
    <dbReference type="NCBI Taxonomy" id="408172"/>
    <lineage>
        <taxon>unclassified sequences</taxon>
        <taxon>metagenomes</taxon>
        <taxon>ecological metagenomes</taxon>
    </lineage>
</organism>
<accession>A0A382NX79</accession>
<dbReference type="AlphaFoldDB" id="A0A382NX79"/>
<feature type="non-terminal residue" evidence="2">
    <location>
        <position position="1"/>
    </location>
</feature>
<proteinExistence type="predicted"/>
<feature type="region of interest" description="Disordered" evidence="1">
    <location>
        <begin position="27"/>
        <end position="48"/>
    </location>
</feature>
<name>A0A382NX79_9ZZZZ</name>
<sequence>VLAPCLWREPRGPGRFRRRLLLDRGARDDGTTRVPAHQASERGLIIPR</sequence>